<evidence type="ECO:0000313" key="8">
    <source>
        <dbReference type="EMBL" id="CAK0746903.1"/>
    </source>
</evidence>
<dbReference type="EMBL" id="CAUYUE010000002">
    <property type="protein sequence ID" value="CAK0746903.1"/>
    <property type="molecule type" value="Genomic_DNA"/>
</dbReference>
<feature type="compositionally biased region" description="Low complexity" evidence="6">
    <location>
        <begin position="367"/>
        <end position="379"/>
    </location>
</feature>
<evidence type="ECO:0000256" key="2">
    <source>
        <dbReference type="ARBA" id="ARBA00009234"/>
    </source>
</evidence>
<evidence type="ECO:0000256" key="6">
    <source>
        <dbReference type="SAM" id="MobiDB-lite"/>
    </source>
</evidence>
<sequence>MGLRGLNVLPKSPSAPSLPLWAGKSPSLGPVLADRLSSSSRAEASGRLHGRSPKVTAQLFRPPVFDPRKLTTTFLPGTSVTEPQPPAPRRYTLTHNDITGQLSLSIGSNYNMVQVSGWYTRLIRDEVLAEWCFATTTGHASLHVYCHVSGEQRWLAPPALRNYIFQREMPLVLDTIIHADRALFQQLPSLAEASVVVHLSSHLTDLDVSVEWGTLSERASWPASMESPLQTLWSSLGRPQQPGDQSAAQSAAETAQLAALSNSAAEQLEPSSPALLVPSSALGDLITPGPAPLQAVLASPQRRHAKKLPEHRASYKAAAHESVRSSKSAAAWESVAAADPDGLAIIGTSSADSEIARLQLNWSQAADAGSSSSSSSNDSAAEDILSRSDSATTEPAEAAEREQAGQQSLLRVSKATRPGLTLPEGNILGFDHGACERRSGGLQSVTASARISEWLEKGHEVISVRL</sequence>
<feature type="compositionally biased region" description="Polar residues" evidence="6">
    <location>
        <begin position="235"/>
        <end position="244"/>
    </location>
</feature>
<keyword evidence="5" id="KW-0809">Transit peptide</keyword>
<dbReference type="PANTHER" id="PTHR31750:SF4">
    <property type="entry name" value="LP06106P"/>
    <property type="match status" value="1"/>
</dbReference>
<comment type="subcellular location">
    <subcellularLocation>
        <location evidence="1">Plastid</location>
        <location evidence="1">Chloroplast</location>
    </subcellularLocation>
</comment>
<feature type="compositionally biased region" description="Basic and acidic residues" evidence="6">
    <location>
        <begin position="307"/>
        <end position="320"/>
    </location>
</feature>
<keyword evidence="4" id="KW-0934">Plastid</keyword>
<gene>
    <name evidence="8" type="ORF">CVIRNUC_001727</name>
</gene>
<comment type="caution">
    <text evidence="8">The sequence shown here is derived from an EMBL/GenBank/DDBJ whole genome shotgun (WGS) entry which is preliminary data.</text>
</comment>
<dbReference type="PANTHER" id="PTHR31750">
    <property type="entry name" value="PROTEIN STAY-GREEN 1, CHLOROPLASTIC-RELATED"/>
    <property type="match status" value="1"/>
</dbReference>
<dbReference type="Pfam" id="PF12638">
    <property type="entry name" value="Staygreen"/>
    <property type="match status" value="1"/>
</dbReference>
<name>A0AAV1HX09_9CHLO</name>
<dbReference type="AlphaFoldDB" id="A0AAV1HX09"/>
<evidence type="ECO:0000256" key="5">
    <source>
        <dbReference type="ARBA" id="ARBA00022946"/>
    </source>
</evidence>
<keyword evidence="3" id="KW-0150">Chloroplast</keyword>
<comment type="similarity">
    <text evidence="2">Belongs to the staygreen family.</text>
</comment>
<feature type="region of interest" description="Disordered" evidence="6">
    <location>
        <begin position="300"/>
        <end position="320"/>
    </location>
</feature>
<keyword evidence="9" id="KW-1185">Reference proteome</keyword>
<accession>A0AAV1HX09</accession>
<proteinExistence type="inferred from homology"/>
<organism evidence="8 9">
    <name type="scientific">Coccomyxa viridis</name>
    <dbReference type="NCBI Taxonomy" id="1274662"/>
    <lineage>
        <taxon>Eukaryota</taxon>
        <taxon>Viridiplantae</taxon>
        <taxon>Chlorophyta</taxon>
        <taxon>core chlorophytes</taxon>
        <taxon>Trebouxiophyceae</taxon>
        <taxon>Trebouxiophyceae incertae sedis</taxon>
        <taxon>Coccomyxaceae</taxon>
        <taxon>Coccomyxa</taxon>
    </lineage>
</organism>
<evidence type="ECO:0000256" key="3">
    <source>
        <dbReference type="ARBA" id="ARBA00022528"/>
    </source>
</evidence>
<evidence type="ECO:0000259" key="7">
    <source>
        <dbReference type="Pfam" id="PF12638"/>
    </source>
</evidence>
<feature type="compositionally biased region" description="Low complexity" evidence="6">
    <location>
        <begin position="245"/>
        <end position="254"/>
    </location>
</feature>
<feature type="region of interest" description="Disordered" evidence="6">
    <location>
        <begin position="235"/>
        <end position="254"/>
    </location>
</feature>
<dbReference type="GO" id="GO:0009507">
    <property type="term" value="C:chloroplast"/>
    <property type="evidence" value="ECO:0007669"/>
    <property type="project" value="UniProtKB-SubCell"/>
</dbReference>
<feature type="region of interest" description="Disordered" evidence="6">
    <location>
        <begin position="367"/>
        <end position="407"/>
    </location>
</feature>
<evidence type="ECO:0000313" key="9">
    <source>
        <dbReference type="Proteomes" id="UP001314263"/>
    </source>
</evidence>
<evidence type="ECO:0000256" key="1">
    <source>
        <dbReference type="ARBA" id="ARBA00004229"/>
    </source>
</evidence>
<evidence type="ECO:0000256" key="4">
    <source>
        <dbReference type="ARBA" id="ARBA00022640"/>
    </source>
</evidence>
<dbReference type="InterPro" id="IPR024438">
    <property type="entry name" value="Staygreen"/>
</dbReference>
<protein>
    <recommendedName>
        <fullName evidence="7">Staygreen protein domain-containing protein</fullName>
    </recommendedName>
</protein>
<dbReference type="Proteomes" id="UP001314263">
    <property type="component" value="Unassembled WGS sequence"/>
</dbReference>
<reference evidence="8 9" key="1">
    <citation type="submission" date="2023-10" db="EMBL/GenBank/DDBJ databases">
        <authorList>
            <person name="Maclean D."/>
            <person name="Macfadyen A."/>
        </authorList>
    </citation>
    <scope>NUCLEOTIDE SEQUENCE [LARGE SCALE GENOMIC DNA]</scope>
</reference>
<feature type="domain" description="Staygreen protein" evidence="7">
    <location>
        <begin position="65"/>
        <end position="217"/>
    </location>
</feature>